<dbReference type="Proteomes" id="UP000228859">
    <property type="component" value="Unassembled WGS sequence"/>
</dbReference>
<dbReference type="GO" id="GO:0005886">
    <property type="term" value="C:plasma membrane"/>
    <property type="evidence" value="ECO:0007669"/>
    <property type="project" value="UniProtKB-SubCell"/>
</dbReference>
<feature type="transmembrane region" description="Helical" evidence="7">
    <location>
        <begin position="307"/>
        <end position="329"/>
    </location>
</feature>
<evidence type="ECO:0000256" key="6">
    <source>
        <dbReference type="ARBA" id="ARBA00023136"/>
    </source>
</evidence>
<evidence type="ECO:0000256" key="2">
    <source>
        <dbReference type="ARBA" id="ARBA00022448"/>
    </source>
</evidence>
<feature type="transmembrane region" description="Helical" evidence="7">
    <location>
        <begin position="103"/>
        <end position="123"/>
    </location>
</feature>
<proteinExistence type="predicted"/>
<sequence length="401" mass="44538">MKRYVTLLRNEPLLRRLSLIQLLAYFGAWFSNVAIYTLLIQMGAEATTIALVAALHFLPGVFQAPLSGVILDRIHPKKLMILLTLIEIFCTLSLISIDNIGMLWLLYLLVFIRMGASSFHFTVEMSLLPRILEGKSLQTANEIHSIIWSISYTLGMALSGLVVYWVGVTMAFILDAGLFVIVLTLISKIKIEVELSQNGSKLSAMMREAFTYIRANPIVYHLMILHAVLGFTAFDALVALAAKQYYSQIIAVSLGIGLLNAARAFGLVIGPMVLGRWINNARLGWLFLAEAGAIALWALLIDDFYGSLIASVAVGFVTTTLWSYTYTLLQHHTQSDFYGRVIAYNDMVFLGVGAFVSLLIGYLAASGITLGMITLILGGVFLIAAFYYEWVRRTYELKEFE</sequence>
<dbReference type="Pfam" id="PF07690">
    <property type="entry name" value="MFS_1"/>
    <property type="match status" value="1"/>
</dbReference>
<dbReference type="GO" id="GO:0022857">
    <property type="term" value="F:transmembrane transporter activity"/>
    <property type="evidence" value="ECO:0007669"/>
    <property type="project" value="InterPro"/>
</dbReference>
<keyword evidence="2" id="KW-0813">Transport</keyword>
<accession>A0A2D3WM62</accession>
<evidence type="ECO:0000256" key="4">
    <source>
        <dbReference type="ARBA" id="ARBA00022692"/>
    </source>
</evidence>
<protein>
    <submittedName>
        <fullName evidence="8">MFS transporter</fullName>
    </submittedName>
</protein>
<organism evidence="8 9">
    <name type="scientific">Sulfuricurvum kujiense</name>
    <dbReference type="NCBI Taxonomy" id="148813"/>
    <lineage>
        <taxon>Bacteria</taxon>
        <taxon>Pseudomonadati</taxon>
        <taxon>Campylobacterota</taxon>
        <taxon>Epsilonproteobacteria</taxon>
        <taxon>Campylobacterales</taxon>
        <taxon>Sulfurimonadaceae</taxon>
        <taxon>Sulfuricurvum</taxon>
    </lineage>
</organism>
<dbReference type="Gene3D" id="1.20.1250.20">
    <property type="entry name" value="MFS general substrate transporter like domains"/>
    <property type="match status" value="1"/>
</dbReference>
<dbReference type="EMBL" id="DLUI01000062">
    <property type="protein sequence ID" value="DAB38794.1"/>
    <property type="molecule type" value="Genomic_DNA"/>
</dbReference>
<feature type="transmembrane region" description="Helical" evidence="7">
    <location>
        <begin position="368"/>
        <end position="388"/>
    </location>
</feature>
<evidence type="ECO:0000256" key="1">
    <source>
        <dbReference type="ARBA" id="ARBA00004651"/>
    </source>
</evidence>
<evidence type="ECO:0000256" key="5">
    <source>
        <dbReference type="ARBA" id="ARBA00022989"/>
    </source>
</evidence>
<dbReference type="RefSeq" id="WP_294893368.1">
    <property type="nucleotide sequence ID" value="NZ_DLUI01000062.1"/>
</dbReference>
<evidence type="ECO:0000313" key="9">
    <source>
        <dbReference type="Proteomes" id="UP000228859"/>
    </source>
</evidence>
<feature type="transmembrane region" description="Helical" evidence="7">
    <location>
        <begin position="341"/>
        <end position="362"/>
    </location>
</feature>
<evidence type="ECO:0000256" key="7">
    <source>
        <dbReference type="SAM" id="Phobius"/>
    </source>
</evidence>
<feature type="transmembrane region" description="Helical" evidence="7">
    <location>
        <begin position="172"/>
        <end position="191"/>
    </location>
</feature>
<dbReference type="PANTHER" id="PTHR43266">
    <property type="entry name" value="MACROLIDE-EFFLUX PROTEIN"/>
    <property type="match status" value="1"/>
</dbReference>
<feature type="transmembrane region" description="Helical" evidence="7">
    <location>
        <begin position="20"/>
        <end position="40"/>
    </location>
</feature>
<dbReference type="AlphaFoldDB" id="A0A2D3WM62"/>
<dbReference type="PANTHER" id="PTHR43266:SF2">
    <property type="entry name" value="MAJOR FACILITATOR SUPERFAMILY (MFS) PROFILE DOMAIN-CONTAINING PROTEIN"/>
    <property type="match status" value="1"/>
</dbReference>
<dbReference type="InterPro" id="IPR036259">
    <property type="entry name" value="MFS_trans_sf"/>
</dbReference>
<comment type="subcellular location">
    <subcellularLocation>
        <location evidence="1">Cell membrane</location>
        <topology evidence="1">Multi-pass membrane protein</topology>
    </subcellularLocation>
</comment>
<dbReference type="CDD" id="cd06173">
    <property type="entry name" value="MFS_MefA_like"/>
    <property type="match status" value="1"/>
</dbReference>
<keyword evidence="6 7" id="KW-0472">Membrane</keyword>
<feature type="transmembrane region" description="Helical" evidence="7">
    <location>
        <begin position="46"/>
        <end position="67"/>
    </location>
</feature>
<keyword evidence="4 7" id="KW-0812">Transmembrane</keyword>
<name>A0A2D3WM62_9BACT</name>
<keyword evidence="3" id="KW-1003">Cell membrane</keyword>
<evidence type="ECO:0000313" key="8">
    <source>
        <dbReference type="EMBL" id="DAB38794.1"/>
    </source>
</evidence>
<keyword evidence="5 7" id="KW-1133">Transmembrane helix</keyword>
<dbReference type="PRINTS" id="PR01988">
    <property type="entry name" value="EXPORTERBACE"/>
</dbReference>
<feature type="transmembrane region" description="Helical" evidence="7">
    <location>
        <begin position="283"/>
        <end position="301"/>
    </location>
</feature>
<dbReference type="InterPro" id="IPR011701">
    <property type="entry name" value="MFS"/>
</dbReference>
<feature type="transmembrane region" description="Helical" evidence="7">
    <location>
        <begin position="212"/>
        <end position="233"/>
    </location>
</feature>
<reference evidence="8 9" key="1">
    <citation type="journal article" date="2017" name="Front. Microbiol.">
        <title>Comparative Genomic Analysis of the Class Epsilonproteobacteria and Proposed Reclassification to Epsilonbacteraeota (phyl. nov.).</title>
        <authorList>
            <person name="Waite D.W."/>
            <person name="Vanwonterghem I."/>
            <person name="Rinke C."/>
            <person name="Parks D.H."/>
            <person name="Zhang Y."/>
            <person name="Takai K."/>
            <person name="Sievert S.M."/>
            <person name="Simon J."/>
            <person name="Campbell B.J."/>
            <person name="Hanson T.E."/>
            <person name="Woyke T."/>
            <person name="Klotz M.G."/>
            <person name="Hugenholtz P."/>
        </authorList>
    </citation>
    <scope>NUCLEOTIDE SEQUENCE [LARGE SCALE GENOMIC DNA]</scope>
    <source>
        <strain evidence="8">UBA12443</strain>
    </source>
</reference>
<comment type="caution">
    <text evidence="8">The sequence shown here is derived from an EMBL/GenBank/DDBJ whole genome shotgun (WGS) entry which is preliminary data.</text>
</comment>
<gene>
    <name evidence="8" type="ORF">CFH83_04175</name>
</gene>
<dbReference type="InterPro" id="IPR022324">
    <property type="entry name" value="Bacilysin_exporter_BacE_put"/>
</dbReference>
<feature type="transmembrane region" description="Helical" evidence="7">
    <location>
        <begin position="245"/>
        <end position="262"/>
    </location>
</feature>
<evidence type="ECO:0000256" key="3">
    <source>
        <dbReference type="ARBA" id="ARBA00022475"/>
    </source>
</evidence>
<dbReference type="SUPFAM" id="SSF103473">
    <property type="entry name" value="MFS general substrate transporter"/>
    <property type="match status" value="1"/>
</dbReference>